<comment type="caution">
    <text evidence="3">The sequence shown here is derived from an EMBL/GenBank/DDBJ whole genome shotgun (WGS) entry which is preliminary data.</text>
</comment>
<feature type="compositionally biased region" description="Basic and acidic residues" evidence="1">
    <location>
        <begin position="53"/>
        <end position="86"/>
    </location>
</feature>
<dbReference type="AlphaFoldDB" id="A0A942A485"/>
<reference evidence="3" key="1">
    <citation type="journal article" date="2021" name="ISME J.">
        <title>Fine-scale metabolic discontinuity in a stratified prokaryote microbiome of a Red Sea deep halocline.</title>
        <authorList>
            <person name="Michoud G."/>
            <person name="Ngugi D.K."/>
            <person name="Barozzi A."/>
            <person name="Merlino G."/>
            <person name="Calleja M.L."/>
            <person name="Delgado-Huertas A."/>
            <person name="Moran X.A.G."/>
            <person name="Daffonchio D."/>
        </authorList>
    </citation>
    <scope>NUCLEOTIDE SEQUENCE</scope>
    <source>
        <strain evidence="3">SuakinDeep_MAG55_1</strain>
    </source>
</reference>
<organism evidence="3 4">
    <name type="scientific">Candidatus Scalindua arabica</name>
    <dbReference type="NCBI Taxonomy" id="1127984"/>
    <lineage>
        <taxon>Bacteria</taxon>
        <taxon>Pseudomonadati</taxon>
        <taxon>Planctomycetota</taxon>
        <taxon>Candidatus Brocadiia</taxon>
        <taxon>Candidatus Brocadiales</taxon>
        <taxon>Candidatus Scalinduaceae</taxon>
        <taxon>Candidatus Scalindua</taxon>
    </lineage>
</organism>
<protein>
    <submittedName>
        <fullName evidence="3">Uncharacterized protein</fullName>
    </submittedName>
</protein>
<name>A0A942A485_9BACT</name>
<evidence type="ECO:0000313" key="3">
    <source>
        <dbReference type="EMBL" id="MBS1258464.1"/>
    </source>
</evidence>
<feature type="chain" id="PRO_5037957992" evidence="2">
    <location>
        <begin position="30"/>
        <end position="92"/>
    </location>
</feature>
<dbReference type="Proteomes" id="UP000722750">
    <property type="component" value="Unassembled WGS sequence"/>
</dbReference>
<sequence length="92" mass="9419">MVINIKRLFVATLCALFFVGFTVIPAVTADVNPFATSDSDTYITTVAEEGKCGGEGKCGEEKKAEGKCSGEGKCGGEKKAEGKCGGEGKCGS</sequence>
<dbReference type="EMBL" id="JAANXD010000062">
    <property type="protein sequence ID" value="MBS1258464.1"/>
    <property type="molecule type" value="Genomic_DNA"/>
</dbReference>
<feature type="region of interest" description="Disordered" evidence="1">
    <location>
        <begin position="53"/>
        <end position="92"/>
    </location>
</feature>
<evidence type="ECO:0000313" key="4">
    <source>
        <dbReference type="Proteomes" id="UP000722750"/>
    </source>
</evidence>
<evidence type="ECO:0000256" key="2">
    <source>
        <dbReference type="SAM" id="SignalP"/>
    </source>
</evidence>
<feature type="signal peptide" evidence="2">
    <location>
        <begin position="1"/>
        <end position="29"/>
    </location>
</feature>
<gene>
    <name evidence="3" type="ORF">MAG551_01523</name>
</gene>
<accession>A0A942A485</accession>
<proteinExistence type="predicted"/>
<keyword evidence="2" id="KW-0732">Signal</keyword>
<evidence type="ECO:0000256" key="1">
    <source>
        <dbReference type="SAM" id="MobiDB-lite"/>
    </source>
</evidence>